<dbReference type="SUPFAM" id="SSF53756">
    <property type="entry name" value="UDP-Glycosyltransferase/glycogen phosphorylase"/>
    <property type="match status" value="1"/>
</dbReference>
<dbReference type="Pfam" id="PF13439">
    <property type="entry name" value="Glyco_transf_4"/>
    <property type="match status" value="1"/>
</dbReference>
<keyword evidence="5" id="KW-1185">Reference proteome</keyword>
<evidence type="ECO:0000259" key="2">
    <source>
        <dbReference type="Pfam" id="PF00534"/>
    </source>
</evidence>
<gene>
    <name evidence="4" type="ORF">J057_23120</name>
</gene>
<dbReference type="InterPro" id="IPR001296">
    <property type="entry name" value="Glyco_trans_1"/>
</dbReference>
<proteinExistence type="predicted"/>
<dbReference type="Gene3D" id="3.40.50.2000">
    <property type="entry name" value="Glycogen Phosphorylase B"/>
    <property type="match status" value="2"/>
</dbReference>
<dbReference type="eggNOG" id="COG0438">
    <property type="taxonomic scope" value="Bacteria"/>
</dbReference>
<dbReference type="HOGENOM" id="CLU_009583_16_0_6"/>
<protein>
    <submittedName>
        <fullName evidence="4">Glycosyltransferase family 1 protein</fullName>
    </submittedName>
</protein>
<dbReference type="RefSeq" id="WP_004582556.1">
    <property type="nucleotide sequence ID" value="NZ_AP028878.1"/>
</dbReference>
<dbReference type="Pfam" id="PF00534">
    <property type="entry name" value="Glycos_transf_1"/>
    <property type="match status" value="1"/>
</dbReference>
<feature type="domain" description="Glycosyltransferase subfamily 4-like N-terminal" evidence="3">
    <location>
        <begin position="59"/>
        <end position="161"/>
    </location>
</feature>
<comment type="caution">
    <text evidence="4">The sequence shown here is derived from an EMBL/GenBank/DDBJ whole genome shotgun (WGS) entry which is preliminary data.</text>
</comment>
<evidence type="ECO:0000313" key="4">
    <source>
        <dbReference type="EMBL" id="ENO14336.1"/>
    </source>
</evidence>
<evidence type="ECO:0000313" key="5">
    <source>
        <dbReference type="Proteomes" id="UP000013165"/>
    </source>
</evidence>
<sequence length="359" mass="38975">MRSDRPHIVFLAPGDPNQRTGGYGYTRRIVQCLRDRGHTVDLDGLEGAFPETDALAQRAMDNALDALEDNTVVIIDGLALCGLPALADRHIQRLRVLALEHHPLADETGLTQAQQAYFFQSEKAALARVGGVIVTSDFTARRLQDFDVDPSRIEVVTPGVDRPVPADAGKRLVSDRPLEILCVATLAPRKAQDVLVEALARCQDYDWHCTLAGSTDRHPDYVASLKAQIDQLHLNDRIELCGELEEQGLAEAYRNADLFVLPSWYEGYGMVITEALAYGLPVITTTGGALAYTASDQAAIKVQPGDAGALGAAMIQLFSSSERLQQLVAGAAQARDELQSWSEAGERFAKAIDTLLSGR</sequence>
<keyword evidence="1 4" id="KW-0808">Transferase</keyword>
<dbReference type="GO" id="GO:0016757">
    <property type="term" value="F:glycosyltransferase activity"/>
    <property type="evidence" value="ECO:0007669"/>
    <property type="project" value="InterPro"/>
</dbReference>
<evidence type="ECO:0000256" key="1">
    <source>
        <dbReference type="ARBA" id="ARBA00022679"/>
    </source>
</evidence>
<dbReference type="PANTHER" id="PTHR46401:SF2">
    <property type="entry name" value="GLYCOSYLTRANSFERASE WBBK-RELATED"/>
    <property type="match status" value="1"/>
</dbReference>
<feature type="domain" description="Glycosyl transferase family 1" evidence="2">
    <location>
        <begin position="174"/>
        <end position="331"/>
    </location>
</feature>
<dbReference type="OrthoDB" id="4611853at2"/>
<dbReference type="AlphaFoldDB" id="N6WS14"/>
<reference evidence="4 5" key="1">
    <citation type="journal article" date="2013" name="Genome Announc.">
        <title>Genome Sequence of the Polycyclic Aromatic Hydrocarbon-Degrading Bacterium Strain Marinobacter nanhaiticus D15-8WT.</title>
        <authorList>
            <person name="Cui Z."/>
            <person name="Gao W."/>
            <person name="Li Q."/>
            <person name="Xu G."/>
            <person name="Zheng L."/>
        </authorList>
    </citation>
    <scope>NUCLEOTIDE SEQUENCE [LARGE SCALE GENOMIC DNA]</scope>
    <source>
        <strain evidence="4 5">D15-8W</strain>
    </source>
</reference>
<dbReference type="InterPro" id="IPR028098">
    <property type="entry name" value="Glyco_trans_4-like_N"/>
</dbReference>
<dbReference type="EMBL" id="APLQ01000014">
    <property type="protein sequence ID" value="ENO14336.1"/>
    <property type="molecule type" value="Genomic_DNA"/>
</dbReference>
<dbReference type="CDD" id="cd03801">
    <property type="entry name" value="GT4_PimA-like"/>
    <property type="match status" value="1"/>
</dbReference>
<dbReference type="Proteomes" id="UP000013165">
    <property type="component" value="Unassembled WGS sequence"/>
</dbReference>
<organism evidence="4 5">
    <name type="scientific">Marinobacter nanhaiticus D15-8W</name>
    <dbReference type="NCBI Taxonomy" id="626887"/>
    <lineage>
        <taxon>Bacteria</taxon>
        <taxon>Pseudomonadati</taxon>
        <taxon>Pseudomonadota</taxon>
        <taxon>Gammaproteobacteria</taxon>
        <taxon>Pseudomonadales</taxon>
        <taxon>Marinobacteraceae</taxon>
        <taxon>Marinobacter</taxon>
    </lineage>
</organism>
<dbReference type="PANTHER" id="PTHR46401">
    <property type="entry name" value="GLYCOSYLTRANSFERASE WBBK-RELATED"/>
    <property type="match status" value="1"/>
</dbReference>
<dbReference type="PATRIC" id="fig|626887.3.peg.4622"/>
<accession>N6WS14</accession>
<dbReference type="STRING" id="626887.J057_23120"/>
<dbReference type="GO" id="GO:0009103">
    <property type="term" value="P:lipopolysaccharide biosynthetic process"/>
    <property type="evidence" value="ECO:0007669"/>
    <property type="project" value="TreeGrafter"/>
</dbReference>
<evidence type="ECO:0000259" key="3">
    <source>
        <dbReference type="Pfam" id="PF13439"/>
    </source>
</evidence>
<name>N6WS14_9GAMM</name>